<dbReference type="RefSeq" id="WP_328282123.1">
    <property type="nucleotide sequence ID" value="NZ_JARTLD010000076.1"/>
</dbReference>
<name>A0ABU6Q0M5_9BACL</name>
<dbReference type="InterPro" id="IPR026838">
    <property type="entry name" value="YheC/D"/>
</dbReference>
<organism evidence="1 2">
    <name type="scientific">Paenibacillus chibensis</name>
    <dbReference type="NCBI Taxonomy" id="59846"/>
    <lineage>
        <taxon>Bacteria</taxon>
        <taxon>Bacillati</taxon>
        <taxon>Bacillota</taxon>
        <taxon>Bacilli</taxon>
        <taxon>Bacillales</taxon>
        <taxon>Paenibacillaceae</taxon>
        <taxon>Paenibacillus</taxon>
    </lineage>
</organism>
<comment type="caution">
    <text evidence="1">The sequence shown here is derived from an EMBL/GenBank/DDBJ whole genome shotgun (WGS) entry which is preliminary data.</text>
</comment>
<gene>
    <name evidence="1" type="ORF">P9847_25840</name>
</gene>
<protein>
    <submittedName>
        <fullName evidence="1">YheC/YheD family protein</fullName>
    </submittedName>
</protein>
<accession>A0ABU6Q0M5</accession>
<proteinExistence type="predicted"/>
<sequence>MTIQRVSSKWTKTKVLLQSRQLTRYIPLTRKYSRAALAEMLNERSLVYIKPDIGTYGNGVMSVERLHELKPQEQGSEPASPEKYKLHYVTSSQEFSSLDDLHRAIRDRTQQKLYLLQHGIFKLKYRDRSFDLRVLTQKTPYGSWETTGIIGRVAAKNKIITNYHSGGSIRMLDEVLEEHATQERINLLEKELYELGVETAKQLQKEYPRLKEIGLDVAIDQNLIPWILEVNTLPAILPFKKFFKDKSIYRRIERYAIAYGRLSSPGKGSRSKSKA</sequence>
<dbReference type="Gene3D" id="3.30.470.20">
    <property type="entry name" value="ATP-grasp fold, B domain"/>
    <property type="match status" value="1"/>
</dbReference>
<reference evidence="1 2" key="1">
    <citation type="submission" date="2023-03" db="EMBL/GenBank/DDBJ databases">
        <title>Bacillus Genome Sequencing.</title>
        <authorList>
            <person name="Dunlap C."/>
        </authorList>
    </citation>
    <scope>NUCLEOTIDE SEQUENCE [LARGE SCALE GENOMIC DNA]</scope>
    <source>
        <strain evidence="1 2">NRS-52</strain>
    </source>
</reference>
<evidence type="ECO:0000313" key="2">
    <source>
        <dbReference type="Proteomes" id="UP001343257"/>
    </source>
</evidence>
<evidence type="ECO:0000313" key="1">
    <source>
        <dbReference type="EMBL" id="MED5020686.1"/>
    </source>
</evidence>
<dbReference type="EMBL" id="JARTLD010000076">
    <property type="protein sequence ID" value="MED5020686.1"/>
    <property type="molecule type" value="Genomic_DNA"/>
</dbReference>
<keyword evidence="2" id="KW-1185">Reference proteome</keyword>
<dbReference type="Pfam" id="PF14398">
    <property type="entry name" value="ATPgrasp_YheCD"/>
    <property type="match status" value="1"/>
</dbReference>
<dbReference type="Proteomes" id="UP001343257">
    <property type="component" value="Unassembled WGS sequence"/>
</dbReference>
<dbReference type="SUPFAM" id="SSF56059">
    <property type="entry name" value="Glutathione synthetase ATP-binding domain-like"/>
    <property type="match status" value="1"/>
</dbReference>